<comment type="caution">
    <text evidence="1">The sequence shown here is derived from an EMBL/GenBank/DDBJ whole genome shotgun (WGS) entry which is preliminary data.</text>
</comment>
<proteinExistence type="predicted"/>
<keyword evidence="2" id="KW-1185">Reference proteome</keyword>
<dbReference type="Proteomes" id="UP000661077">
    <property type="component" value="Unassembled WGS sequence"/>
</dbReference>
<dbReference type="RefSeq" id="WP_203165526.1">
    <property type="nucleotide sequence ID" value="NZ_JAEVLS010000001.1"/>
</dbReference>
<accession>A0ABS1WRF4</accession>
<dbReference type="EMBL" id="JAEVLS010000001">
    <property type="protein sequence ID" value="MBM0103561.1"/>
    <property type="molecule type" value="Genomic_DNA"/>
</dbReference>
<evidence type="ECO:0000313" key="1">
    <source>
        <dbReference type="EMBL" id="MBM0103561.1"/>
    </source>
</evidence>
<name>A0ABS1WRF4_9GAMM</name>
<reference evidence="1 2" key="1">
    <citation type="journal article" date="2021" name="Int. J. Syst. Evol. Microbiol.">
        <title>Steroidobacter gossypii sp. nov., isolated from soil of cotton cropping field.</title>
        <authorList>
            <person name="Huang R."/>
            <person name="Yang S."/>
            <person name="Zhen C."/>
            <person name="Liu W."/>
        </authorList>
    </citation>
    <scope>NUCLEOTIDE SEQUENCE [LARGE SCALE GENOMIC DNA]</scope>
    <source>
        <strain evidence="1 2">S1-65</strain>
    </source>
</reference>
<sequence>MISLDDQHWRELKGGYRLAYDASVALRGLEAGNDTWSELWDQLHHQGDVDVASYAAVPHLVRIAKAAATRDWNLYGLAGVIEAERHRKTNPPVPSWLQPEYEAALEDLVTLALKDVAQTPDASTRQAALGVIALIRGDRQLGTLLLHLDSSEIEELAEERLLWSRLYG</sequence>
<protein>
    <submittedName>
        <fullName evidence="1">Uncharacterized protein</fullName>
    </submittedName>
</protein>
<organism evidence="1 2">
    <name type="scientific">Steroidobacter gossypii</name>
    <dbReference type="NCBI Taxonomy" id="2805490"/>
    <lineage>
        <taxon>Bacteria</taxon>
        <taxon>Pseudomonadati</taxon>
        <taxon>Pseudomonadota</taxon>
        <taxon>Gammaproteobacteria</taxon>
        <taxon>Steroidobacterales</taxon>
        <taxon>Steroidobacteraceae</taxon>
        <taxon>Steroidobacter</taxon>
    </lineage>
</organism>
<gene>
    <name evidence="1" type="ORF">JM946_02345</name>
</gene>
<evidence type="ECO:0000313" key="2">
    <source>
        <dbReference type="Proteomes" id="UP000661077"/>
    </source>
</evidence>